<dbReference type="EMBL" id="JAUCMV010000004">
    <property type="protein sequence ID" value="KAK0405340.1"/>
    <property type="molecule type" value="Genomic_DNA"/>
</dbReference>
<feature type="compositionally biased region" description="Basic and acidic residues" evidence="1">
    <location>
        <begin position="277"/>
        <end position="286"/>
    </location>
</feature>
<feature type="region of interest" description="Disordered" evidence="1">
    <location>
        <begin position="342"/>
        <end position="394"/>
    </location>
</feature>
<feature type="compositionally biased region" description="Basic residues" evidence="1">
    <location>
        <begin position="230"/>
        <end position="240"/>
    </location>
</feature>
<gene>
    <name evidence="2" type="ORF">QR680_017933</name>
</gene>
<reference evidence="2" key="1">
    <citation type="submission" date="2023-06" db="EMBL/GenBank/DDBJ databases">
        <title>Genomic analysis of the entomopathogenic nematode Steinernema hermaphroditum.</title>
        <authorList>
            <person name="Schwarz E.M."/>
            <person name="Heppert J.K."/>
            <person name="Baniya A."/>
            <person name="Schwartz H.T."/>
            <person name="Tan C.-H."/>
            <person name="Antoshechkin I."/>
            <person name="Sternberg P.W."/>
            <person name="Goodrich-Blair H."/>
            <person name="Dillman A.R."/>
        </authorList>
    </citation>
    <scope>NUCLEOTIDE SEQUENCE</scope>
    <source>
        <strain evidence="2">PS9179</strain>
        <tissue evidence="2">Whole animal</tissue>
    </source>
</reference>
<proteinExistence type="predicted"/>
<evidence type="ECO:0000313" key="2">
    <source>
        <dbReference type="EMBL" id="KAK0405340.1"/>
    </source>
</evidence>
<organism evidence="2 3">
    <name type="scientific">Steinernema hermaphroditum</name>
    <dbReference type="NCBI Taxonomy" id="289476"/>
    <lineage>
        <taxon>Eukaryota</taxon>
        <taxon>Metazoa</taxon>
        <taxon>Ecdysozoa</taxon>
        <taxon>Nematoda</taxon>
        <taxon>Chromadorea</taxon>
        <taxon>Rhabditida</taxon>
        <taxon>Tylenchina</taxon>
        <taxon>Panagrolaimomorpha</taxon>
        <taxon>Strongyloidoidea</taxon>
        <taxon>Steinernematidae</taxon>
        <taxon>Steinernema</taxon>
    </lineage>
</organism>
<sequence>MDAVFLSSVEQLSTERCGTAERCEEARNTEEEMKWLSLHEDSRIMFHVPNPAHQAPAAPTIGIIKVSDDANYNSFGGFQGDNARGGAGRVHNLIRAPDKLGIVTIDGPKCKNVAAQDQDNFGVDKVRNEAAKPFAPPIRKEEASKPNVPSPPKEKVVKPVARSIRNEEAAKPIVTPIRKEEAARPNVPSSGNEEAAKPIVPPIKNEEAAKPEYPSTINVEAVNPNVPLKRERKASKRRTPSIRNLEAVEDVPSNRKKEEAKLDISSARNGQTAKPDVSPEKKEVAKQDIPSVRNEERRKPTAPTKLTGGLMVPTNDPNYQTLAALQNDLFGADKKVFDKAAPTSGDPIVAPPQQIRLPSPTEYGKQVTMHNPLYNTMAPIGPDPFGPDKKKAAK</sequence>
<dbReference type="Proteomes" id="UP001175271">
    <property type="component" value="Unassembled WGS sequence"/>
</dbReference>
<feature type="region of interest" description="Disordered" evidence="1">
    <location>
        <begin position="132"/>
        <end position="159"/>
    </location>
</feature>
<name>A0AA39HGC2_9BILA</name>
<dbReference type="Pfam" id="PF03057">
    <property type="entry name" value="DUF236"/>
    <property type="match status" value="1"/>
</dbReference>
<feature type="compositionally biased region" description="Basic and acidic residues" evidence="1">
    <location>
        <begin position="252"/>
        <end position="262"/>
    </location>
</feature>
<dbReference type="AlphaFoldDB" id="A0AA39HGC2"/>
<dbReference type="InterPro" id="IPR004296">
    <property type="entry name" value="DUF236"/>
</dbReference>
<accession>A0AA39HGC2</accession>
<protein>
    <submittedName>
        <fullName evidence="2">Uncharacterized protein</fullName>
    </submittedName>
</protein>
<keyword evidence="3" id="KW-1185">Reference proteome</keyword>
<evidence type="ECO:0000313" key="3">
    <source>
        <dbReference type="Proteomes" id="UP001175271"/>
    </source>
</evidence>
<comment type="caution">
    <text evidence="2">The sequence shown here is derived from an EMBL/GenBank/DDBJ whole genome shotgun (WGS) entry which is preliminary data.</text>
</comment>
<evidence type="ECO:0000256" key="1">
    <source>
        <dbReference type="SAM" id="MobiDB-lite"/>
    </source>
</evidence>
<feature type="region of interest" description="Disordered" evidence="1">
    <location>
        <begin position="172"/>
        <end position="313"/>
    </location>
</feature>